<organism evidence="7 8">
    <name type="scientific">Metabacillus herbersteinensis</name>
    <dbReference type="NCBI Taxonomy" id="283816"/>
    <lineage>
        <taxon>Bacteria</taxon>
        <taxon>Bacillati</taxon>
        <taxon>Bacillota</taxon>
        <taxon>Bacilli</taxon>
        <taxon>Bacillales</taxon>
        <taxon>Bacillaceae</taxon>
        <taxon>Metabacillus</taxon>
    </lineage>
</organism>
<dbReference type="Gene3D" id="1.10.4160.10">
    <property type="entry name" value="Hydantoin permease"/>
    <property type="match status" value="1"/>
</dbReference>
<comment type="similarity">
    <text evidence="2">Belongs to the purine-cytosine permease (2.A.39) family.</text>
</comment>
<accession>A0ABV6GML3</accession>
<dbReference type="Pfam" id="PF02133">
    <property type="entry name" value="Transp_cyt_pur"/>
    <property type="match status" value="1"/>
</dbReference>
<keyword evidence="5 6" id="KW-0472">Membrane</keyword>
<keyword evidence="4 6" id="KW-1133">Transmembrane helix</keyword>
<sequence length="122" mass="13479">MENATSIFIFLNIIGGLLSPVAGVMLAHYYIIAKKELNMKALYSVNGQYTYKNGFHMPALIATVVAGAFSLIGQFVPAFKLLYDLSFFTGMIFAFIIYIVLVNKELIAAGKVQEQREFVKGA</sequence>
<keyword evidence="8" id="KW-1185">Reference proteome</keyword>
<feature type="transmembrane region" description="Helical" evidence="6">
    <location>
        <begin position="54"/>
        <end position="75"/>
    </location>
</feature>
<keyword evidence="3 6" id="KW-0812">Transmembrane</keyword>
<feature type="transmembrane region" description="Helical" evidence="6">
    <location>
        <begin position="6"/>
        <end position="33"/>
    </location>
</feature>
<dbReference type="InterPro" id="IPR045225">
    <property type="entry name" value="Uracil/uridine/allantoin_perm"/>
</dbReference>
<feature type="transmembrane region" description="Helical" evidence="6">
    <location>
        <begin position="81"/>
        <end position="101"/>
    </location>
</feature>
<gene>
    <name evidence="7" type="ORF">ACFFIX_26830</name>
</gene>
<dbReference type="EMBL" id="JBHLVO010000054">
    <property type="protein sequence ID" value="MFC0274920.1"/>
    <property type="molecule type" value="Genomic_DNA"/>
</dbReference>
<evidence type="ECO:0000313" key="8">
    <source>
        <dbReference type="Proteomes" id="UP001589854"/>
    </source>
</evidence>
<dbReference type="PANTHER" id="PTHR30618">
    <property type="entry name" value="NCS1 FAMILY PURINE/PYRIMIDINE TRANSPORTER"/>
    <property type="match status" value="1"/>
</dbReference>
<evidence type="ECO:0000256" key="1">
    <source>
        <dbReference type="ARBA" id="ARBA00004141"/>
    </source>
</evidence>
<comment type="caution">
    <text evidence="7">The sequence shown here is derived from an EMBL/GenBank/DDBJ whole genome shotgun (WGS) entry which is preliminary data.</text>
</comment>
<evidence type="ECO:0000256" key="3">
    <source>
        <dbReference type="ARBA" id="ARBA00022692"/>
    </source>
</evidence>
<reference evidence="7 8" key="1">
    <citation type="submission" date="2024-09" db="EMBL/GenBank/DDBJ databases">
        <authorList>
            <person name="Sun Q."/>
            <person name="Mori K."/>
        </authorList>
    </citation>
    <scope>NUCLEOTIDE SEQUENCE [LARGE SCALE GENOMIC DNA]</scope>
    <source>
        <strain evidence="7 8">CCM 7228</strain>
    </source>
</reference>
<name>A0ABV6GML3_9BACI</name>
<evidence type="ECO:0000256" key="6">
    <source>
        <dbReference type="SAM" id="Phobius"/>
    </source>
</evidence>
<evidence type="ECO:0000256" key="5">
    <source>
        <dbReference type="ARBA" id="ARBA00023136"/>
    </source>
</evidence>
<dbReference type="RefSeq" id="WP_378939640.1">
    <property type="nucleotide sequence ID" value="NZ_JBHLVO010000054.1"/>
</dbReference>
<proteinExistence type="inferred from homology"/>
<protein>
    <submittedName>
        <fullName evidence="7">Cytosine permease</fullName>
    </submittedName>
</protein>
<evidence type="ECO:0000256" key="2">
    <source>
        <dbReference type="ARBA" id="ARBA00008974"/>
    </source>
</evidence>
<evidence type="ECO:0000313" key="7">
    <source>
        <dbReference type="EMBL" id="MFC0274920.1"/>
    </source>
</evidence>
<dbReference type="Proteomes" id="UP001589854">
    <property type="component" value="Unassembled WGS sequence"/>
</dbReference>
<dbReference type="PANTHER" id="PTHR30618:SF0">
    <property type="entry name" value="PURINE-URACIL PERMEASE NCS1"/>
    <property type="match status" value="1"/>
</dbReference>
<dbReference type="InterPro" id="IPR001248">
    <property type="entry name" value="Pur-cyt_permease"/>
</dbReference>
<evidence type="ECO:0000256" key="4">
    <source>
        <dbReference type="ARBA" id="ARBA00022989"/>
    </source>
</evidence>
<comment type="subcellular location">
    <subcellularLocation>
        <location evidence="1">Membrane</location>
        <topology evidence="1">Multi-pass membrane protein</topology>
    </subcellularLocation>
</comment>